<evidence type="ECO:0000313" key="3">
    <source>
        <dbReference type="Proteomes" id="UP000008524"/>
    </source>
</evidence>
<dbReference type="AlphaFoldDB" id="Q38EN8"/>
<dbReference type="eggNOG" id="ENOG502QR0N">
    <property type="taxonomic scope" value="Eukaryota"/>
</dbReference>
<dbReference type="InParanoid" id="Q38EN8"/>
<keyword evidence="1" id="KW-1133">Transmembrane helix</keyword>
<accession>Q38EN8</accession>
<proteinExistence type="predicted"/>
<dbReference type="OrthoDB" id="377549at2759"/>
<dbReference type="OMA" id="HTDVLCL"/>
<dbReference type="PaxDb" id="5691-EAN76732"/>
<dbReference type="PANTHER" id="PTHR33538:SF2">
    <property type="entry name" value="PROTEIN GAMETE EXPRESSED 1"/>
    <property type="match status" value="1"/>
</dbReference>
<name>Q38EN8_TRYB2</name>
<organism evidence="2 3">
    <name type="scientific">Trypanosoma brucei brucei (strain 927/4 GUTat10.1)</name>
    <dbReference type="NCBI Taxonomy" id="185431"/>
    <lineage>
        <taxon>Eukaryota</taxon>
        <taxon>Discoba</taxon>
        <taxon>Euglenozoa</taxon>
        <taxon>Kinetoplastea</taxon>
        <taxon>Metakinetoplastina</taxon>
        <taxon>Trypanosomatida</taxon>
        <taxon>Trypanosomatidae</taxon>
        <taxon>Trypanosoma</taxon>
    </lineage>
</organism>
<feature type="transmembrane region" description="Helical" evidence="1">
    <location>
        <begin position="51"/>
        <end position="71"/>
    </location>
</feature>
<reference evidence="2 3" key="2">
    <citation type="journal article" date="2005" name="Science">
        <title>The genome of the African trypanosome Trypanosoma brucei.</title>
        <authorList>
            <person name="Berriman M."/>
            <person name="Ghedin E."/>
            <person name="Hertz-Fowler C."/>
            <person name="Blandin G."/>
            <person name="Renauld H."/>
            <person name="Bartholomeu D.C."/>
            <person name="Lennard N.J."/>
            <person name="Caler E."/>
            <person name="Hamlin N.E."/>
            <person name="Haas B."/>
            <person name="Bohme U."/>
            <person name="Hannick L."/>
            <person name="Aslett M.A."/>
            <person name="Shallom J."/>
            <person name="Marcello L."/>
            <person name="Hou L."/>
            <person name="Wickstead B."/>
            <person name="Alsmark U.C."/>
            <person name="Arrowsmith C."/>
            <person name="Atkin R.J."/>
            <person name="Barron A.J."/>
            <person name="Bringaud F."/>
            <person name="Brooks K."/>
            <person name="Carrington M."/>
            <person name="Cherevach I."/>
            <person name="Chillingworth T.J."/>
            <person name="Churcher C."/>
            <person name="Clark L.N."/>
            <person name="Corton C.H."/>
            <person name="Cronin A."/>
            <person name="Davies R.M."/>
            <person name="Doggett J."/>
            <person name="Djikeng A."/>
            <person name="Feldblyum T."/>
            <person name="Field M.C."/>
            <person name="Fraser A."/>
            <person name="Goodhead I."/>
            <person name="Hance Z."/>
            <person name="Harper D."/>
            <person name="Harris B.R."/>
            <person name="Hauser H."/>
            <person name="Hostetler J."/>
            <person name="Ivens A."/>
            <person name="Jagels K."/>
            <person name="Johnson D."/>
            <person name="Johnson J."/>
            <person name="Jones K."/>
            <person name="Kerhornou A.X."/>
            <person name="Koo H."/>
            <person name="Larke N."/>
            <person name="Landfear S."/>
            <person name="Larkin C."/>
            <person name="Leech V."/>
            <person name="Line A."/>
            <person name="Lord A."/>
            <person name="Macleod A."/>
            <person name="Mooney P.J."/>
            <person name="Moule S."/>
            <person name="Martin D.M."/>
            <person name="Morgan G.W."/>
            <person name="Mungall K."/>
            <person name="Norbertczak H."/>
            <person name="Ormond D."/>
            <person name="Pai G."/>
            <person name="Peacock C.S."/>
            <person name="Peterson J."/>
            <person name="Quail M.A."/>
            <person name="Rabbinowitsch E."/>
            <person name="Rajandream M.A."/>
            <person name="Reitter C."/>
            <person name="Salzberg S.L."/>
            <person name="Sanders M."/>
            <person name="Schobel S."/>
            <person name="Sharp S."/>
            <person name="Simmonds M."/>
            <person name="Simpson A.J."/>
            <person name="Tallon L."/>
            <person name="Turner C.M."/>
            <person name="Tait A."/>
            <person name="Tivey A.R."/>
            <person name="Van Aken S."/>
            <person name="Walker D."/>
            <person name="Wanless D."/>
            <person name="Wang S."/>
            <person name="White B."/>
            <person name="White O."/>
            <person name="Whitehead S."/>
            <person name="Woodward J."/>
            <person name="Wortman J."/>
            <person name="Adams M.D."/>
            <person name="Embley T.M."/>
            <person name="Gull K."/>
            <person name="Ullu E."/>
            <person name="Barry J.D."/>
            <person name="Fairlamb A.H."/>
            <person name="Opperdoes F."/>
            <person name="Barrell B.G."/>
            <person name="Donelson J.E."/>
            <person name="Hall N."/>
            <person name="Fraser C.M."/>
            <person name="Melville S.E."/>
            <person name="El-Sayed N.M."/>
        </authorList>
    </citation>
    <scope>NUCLEOTIDE SEQUENCE [LARGE SCALE GENOMIC DNA]</scope>
    <source>
        <strain evidence="2 3">927/4 GUTat10.1</strain>
    </source>
</reference>
<gene>
    <name evidence="2" type="ORF">Tb09.160.5130</name>
</gene>
<keyword evidence="1" id="KW-0812">Transmembrane</keyword>
<dbReference type="RefSeq" id="XP_827062.1">
    <property type="nucleotide sequence ID" value="XM_821969.1"/>
</dbReference>
<dbReference type="EMBL" id="CM000207">
    <property type="protein sequence ID" value="EAN76732.1"/>
    <property type="molecule type" value="Genomic_DNA"/>
</dbReference>
<keyword evidence="1" id="KW-0472">Membrane</keyword>
<dbReference type="KEGG" id="tbr:Tb09.160.5130"/>
<dbReference type="STRING" id="185431.Q38EN8"/>
<reference evidence="2 3" key="1">
    <citation type="journal article" date="2005" name="Science">
        <title>Comparative genomics of trypanosomatid parasitic protozoa.</title>
        <authorList>
            <person name="El-Sayed N.M."/>
            <person name="Myler P.J."/>
            <person name="Blandin G."/>
            <person name="Berriman M."/>
            <person name="Crabtree J."/>
            <person name="Aggarwal G."/>
            <person name="Caler E."/>
            <person name="Renauld H."/>
            <person name="Worthey E.A."/>
            <person name="Hertz-Fowler C."/>
            <person name="Ghedin E."/>
            <person name="Peacock C."/>
            <person name="Bartholomeu D.C."/>
            <person name="Haas B.J."/>
            <person name="Tran A.N."/>
            <person name="Wortman J.R."/>
            <person name="Alsmark U.C."/>
            <person name="Angiuoli S."/>
            <person name="Anupama A."/>
            <person name="Badger J."/>
            <person name="Bringaud F."/>
            <person name="Cadag E."/>
            <person name="Carlton J.M."/>
            <person name="Cerqueira G.C."/>
            <person name="Creasy T."/>
            <person name="Delcher A.L."/>
            <person name="Djikeng A."/>
            <person name="Embley T.M."/>
            <person name="Hauser C."/>
            <person name="Ivens A.C."/>
            <person name="Kummerfeld S.K."/>
            <person name="Pereira-Leal J.B."/>
            <person name="Nilsson D."/>
            <person name="Peterson J."/>
            <person name="Salzberg S.L."/>
            <person name="Shallom J."/>
            <person name="Silva J.C."/>
            <person name="Sundaram J."/>
            <person name="Westenberger S."/>
            <person name="White O."/>
            <person name="Melville S.E."/>
            <person name="Donelson J.E."/>
            <person name="Andersson B."/>
            <person name="Stuart K.D."/>
            <person name="Hall N."/>
        </authorList>
    </citation>
    <scope>NUCLEOTIDE SEQUENCE [LARGE SCALE GENOMIC DNA]</scope>
    <source>
        <strain evidence="2 3">927/4 GUTat10.1</strain>
    </source>
</reference>
<protein>
    <submittedName>
        <fullName evidence="2">Uncharacterized protein</fullName>
    </submittedName>
</protein>
<dbReference type="InterPro" id="IPR040346">
    <property type="entry name" value="GEX1/Brambleberry"/>
</dbReference>
<evidence type="ECO:0000256" key="1">
    <source>
        <dbReference type="SAM" id="Phobius"/>
    </source>
</evidence>
<dbReference type="PANTHER" id="PTHR33538">
    <property type="entry name" value="PROTEIN GAMETE EXPRESSED 1"/>
    <property type="match status" value="1"/>
</dbReference>
<keyword evidence="3" id="KW-1185">Reference proteome</keyword>
<dbReference type="Proteomes" id="UP000008524">
    <property type="component" value="Chromosome 9"/>
</dbReference>
<dbReference type="GeneID" id="3660475"/>
<evidence type="ECO:0000313" key="2">
    <source>
        <dbReference type="EMBL" id="EAN76732.1"/>
    </source>
</evidence>
<sequence>MSFFFLKTLGCKHVHIDKHSLLSVGSWLLNIDIAVRKAAFKLPMHRTSLRLTIVLFCTLLNFPGLAVAWFYSPLSAAKQQADNKAPLPTAGDHRQQQRRRASVHMEFLREKRAGGVGSGQLTQLWAEAEAKGSVSSCWKKALDELKSGCRSLRTDDGARSWLALTMATCDDETDGRRRSWPRCESRDKIQDCIYGLDDTHYLVYVQYKLHTDVLCLYIQEESFQERTEAAVHALHTSSMTAAETLGDLHHSNKELLSSMGDATEQQRLNVAETKRLHHQLQDIQKGQTTAFESLKSSAQRITRTVEDASLHLQQLHAAIDEGAARSVAALRNVAQEAEAFQSRTELHVTGMLRGLERLEVFVQLLLDGTVGISEILRGVALMTMVLLLTMPARTSEARLPCLSLAAAAYAVRPLLSTSLRSTVTARSFLTALSFAEISVLAYYALMYRTPEEALRRLFRREVKGALDEMWVLQLEEIHTTVDTAFSTAFALIADSEGRHGCLKGTVTPRNVDTEEIDPTDTRKVVRKITSRSRSRRV</sequence>